<sequence length="322" mass="34377">MNEGALIEQTADTVEESLRDALASGDAVLATARPVLLHLVNNDRDTLFNDEIIARVRGILHDIARQWLLALAEAAQLPHRDRFVEDRIESCAAGLSENAELLAHAHVLTLEAQLTDRLLETSGVDPVLTALIQDEAAGSDAVLAGLAMAVLAAQARFMRQQARMALPLAELPGELFHQVVVTLMCLSADHAEPAARAAARLRADYAEGQSRLGALSRFVAALGTRTCQALAVEEAGLAIFSTALATLVHQERDLIILSFSERQKLRLGLALRAAELSDGALREQFNHIHPRAAVPQQVLGLSADRAAALLAAASPYAGDPVS</sequence>
<accession>A0A6I4TVB6</accession>
<dbReference type="AlphaFoldDB" id="A0A6I4TVB6"/>
<dbReference type="RefSeq" id="WP_161391587.1">
    <property type="nucleotide sequence ID" value="NZ_JBHSCP010000001.1"/>
</dbReference>
<gene>
    <name evidence="1" type="ORF">GRI97_12995</name>
</gene>
<evidence type="ECO:0000313" key="1">
    <source>
        <dbReference type="EMBL" id="MXO99904.1"/>
    </source>
</evidence>
<dbReference type="OrthoDB" id="7390251at2"/>
<evidence type="ECO:0008006" key="3">
    <source>
        <dbReference type="Google" id="ProtNLM"/>
    </source>
</evidence>
<comment type="caution">
    <text evidence="1">The sequence shown here is derived from an EMBL/GenBank/DDBJ whole genome shotgun (WGS) entry which is preliminary data.</text>
</comment>
<protein>
    <recommendedName>
        <fullName evidence="3">DUF2336 domain-containing protein</fullName>
    </recommendedName>
</protein>
<name>A0A6I4TVB6_9SPHN</name>
<reference evidence="1 2" key="1">
    <citation type="submission" date="2019-12" db="EMBL/GenBank/DDBJ databases">
        <title>Genomic-based taxomic classification of the family Erythrobacteraceae.</title>
        <authorList>
            <person name="Xu L."/>
        </authorList>
    </citation>
    <scope>NUCLEOTIDE SEQUENCE [LARGE SCALE GENOMIC DNA]</scope>
    <source>
        <strain evidence="1 2">S36</strain>
    </source>
</reference>
<evidence type="ECO:0000313" key="2">
    <source>
        <dbReference type="Proteomes" id="UP000469430"/>
    </source>
</evidence>
<proteinExistence type="predicted"/>
<organism evidence="1 2">
    <name type="scientific">Croceibacterium xixiisoli</name>
    <dbReference type="NCBI Taxonomy" id="1476466"/>
    <lineage>
        <taxon>Bacteria</taxon>
        <taxon>Pseudomonadati</taxon>
        <taxon>Pseudomonadota</taxon>
        <taxon>Alphaproteobacteria</taxon>
        <taxon>Sphingomonadales</taxon>
        <taxon>Erythrobacteraceae</taxon>
        <taxon>Croceibacterium</taxon>
    </lineage>
</organism>
<dbReference type="EMBL" id="WTYJ01000002">
    <property type="protein sequence ID" value="MXO99904.1"/>
    <property type="molecule type" value="Genomic_DNA"/>
</dbReference>
<dbReference type="Proteomes" id="UP000469430">
    <property type="component" value="Unassembled WGS sequence"/>
</dbReference>
<keyword evidence="2" id="KW-1185">Reference proteome</keyword>